<dbReference type="eggNOG" id="COG2852">
    <property type="taxonomic scope" value="Bacteria"/>
</dbReference>
<dbReference type="KEGG" id="ols:Olsu_0797"/>
<dbReference type="Proteomes" id="UP000000333">
    <property type="component" value="Chromosome"/>
</dbReference>
<reference evidence="2 3" key="1">
    <citation type="journal article" date="2010" name="Stand. Genomic Sci.">
        <title>Complete genome sequence of Olsenella uli type strain (VPI D76D-27C).</title>
        <authorList>
            <person name="Goker M."/>
            <person name="Held B."/>
            <person name="Lucas S."/>
            <person name="Nolan M."/>
            <person name="Yasawong M."/>
            <person name="Glavina Del Rio T."/>
            <person name="Tice H."/>
            <person name="Cheng J.F."/>
            <person name="Bruce D."/>
            <person name="Detter J.C."/>
            <person name="Tapia R."/>
            <person name="Han C."/>
            <person name="Goodwin L."/>
            <person name="Pitluck S."/>
            <person name="Liolios K."/>
            <person name="Ivanova N."/>
            <person name="Mavromatis K."/>
            <person name="Mikhailova N."/>
            <person name="Pati A."/>
            <person name="Chen A."/>
            <person name="Palaniappan K."/>
            <person name="Land M."/>
            <person name="Hauser L."/>
            <person name="Chang Y.J."/>
            <person name="Jeffries C.D."/>
            <person name="Rohde M."/>
            <person name="Sikorski J."/>
            <person name="Pukall R."/>
            <person name="Woyke T."/>
            <person name="Bristow J."/>
            <person name="Eisen J.A."/>
            <person name="Markowitz V."/>
            <person name="Hugenholtz P."/>
            <person name="Kyrpides N.C."/>
            <person name="Klenk H.P."/>
            <person name="Lapidus A."/>
        </authorList>
    </citation>
    <scope>NUCLEOTIDE SEQUENCE [LARGE SCALE GENOMIC DNA]</scope>
    <source>
        <strain evidence="3">ATCC 49627 / DSM 7084 / CIP 109912 / JCM 12494 / NCIMB 702895 / VPI D76D-27C</strain>
    </source>
</reference>
<keyword evidence="1" id="KW-0472">Membrane</keyword>
<name>E1QZU6_OLSUV</name>
<keyword evidence="1" id="KW-1133">Transmembrane helix</keyword>
<dbReference type="EMBL" id="CP002106">
    <property type="protein sequence ID" value="ADK67910.1"/>
    <property type="molecule type" value="Genomic_DNA"/>
</dbReference>
<keyword evidence="3" id="KW-1185">Reference proteome</keyword>
<feature type="transmembrane region" description="Helical" evidence="1">
    <location>
        <begin position="6"/>
        <end position="27"/>
    </location>
</feature>
<accession>E1QZU6</accession>
<organism evidence="2 3">
    <name type="scientific">Olsenella uli (strain ATCC 49627 / DSM 7084 / CCUG 31166 / CIP 109912 / JCM 12494 / LMG 11480 / NCIMB 702895 / VPI D76D-27C)</name>
    <name type="common">Lactobacillus uli</name>
    <dbReference type="NCBI Taxonomy" id="633147"/>
    <lineage>
        <taxon>Bacteria</taxon>
        <taxon>Bacillati</taxon>
        <taxon>Actinomycetota</taxon>
        <taxon>Coriobacteriia</taxon>
        <taxon>Coriobacteriales</taxon>
        <taxon>Atopobiaceae</taxon>
        <taxon>Olsenella</taxon>
    </lineage>
</organism>
<dbReference type="STRING" id="633147.Olsu_0797"/>
<dbReference type="HOGENOM" id="CLU_857476_0_0_11"/>
<keyword evidence="1" id="KW-0812">Transmembrane</keyword>
<evidence type="ECO:0000256" key="1">
    <source>
        <dbReference type="SAM" id="Phobius"/>
    </source>
</evidence>
<evidence type="ECO:0000313" key="3">
    <source>
        <dbReference type="Proteomes" id="UP000000333"/>
    </source>
</evidence>
<dbReference type="AlphaFoldDB" id="E1QZU6"/>
<evidence type="ECO:0000313" key="2">
    <source>
        <dbReference type="EMBL" id="ADK67910.1"/>
    </source>
</evidence>
<proteinExistence type="predicted"/>
<gene>
    <name evidence="2" type="ordered locus">Olsu_0797</name>
</gene>
<sequence>MARAMHLGYTFLMDTLAIVGMSALQIIRGMRESEARIERTTLSSPEGLVSGVRQAEHLGVGMDAAGEHPLCLLVPRGAVRSRSPRAKLMTWTGEIPPDSFMRMDGLARKAKPGQILVASPELCALTMARELDLPQLVLLVSELCGDFSVCSDGDAFVPRPPVSTIERIEGYVRASAGAYAVDHLRRALAWSAGGAFSPMEAIVRVWLCLDVRLGGFGCGRPETNMNVSVGEGYGAGTVDNVVRYLDLGWRDRFFGVECDGGQHDASSAAFRDIQLGRVGFRERRITWRQMSSYNTACAFGGLVRQELGLSSRPTDTPAYAGKRLRLWKSLVSSPWAALQMRD</sequence>
<protein>
    <submittedName>
        <fullName evidence="2">Uncharacterized protein</fullName>
    </submittedName>
</protein>